<dbReference type="GO" id="GO:0005737">
    <property type="term" value="C:cytoplasm"/>
    <property type="evidence" value="ECO:0007669"/>
    <property type="project" value="UniProtKB-SubCell"/>
</dbReference>
<evidence type="ECO:0000259" key="13">
    <source>
        <dbReference type="PROSITE" id="PS50103"/>
    </source>
</evidence>
<dbReference type="PROSITE" id="PS50918">
    <property type="entry name" value="WWE"/>
    <property type="match status" value="1"/>
</dbReference>
<evidence type="ECO:0000256" key="9">
    <source>
        <dbReference type="ARBA" id="ARBA00022833"/>
    </source>
</evidence>
<dbReference type="InterPro" id="IPR056226">
    <property type="entry name" value="WH_PARP12"/>
</dbReference>
<keyword evidence="10" id="KW-0539">Nucleus</keyword>
<keyword evidence="7" id="KW-0677">Repeat</keyword>
<evidence type="ECO:0000256" key="8">
    <source>
        <dbReference type="ARBA" id="ARBA00022771"/>
    </source>
</evidence>
<dbReference type="Pfam" id="PF23466">
    <property type="entry name" value="WWE_4"/>
    <property type="match status" value="1"/>
</dbReference>
<dbReference type="InterPro" id="IPR057602">
    <property type="entry name" value="Zfn-CCCH_PARP12"/>
</dbReference>
<keyword evidence="9 12" id="KW-0862">Zinc</keyword>
<evidence type="ECO:0000313" key="17">
    <source>
        <dbReference type="Proteomes" id="UP000694546"/>
    </source>
</evidence>
<dbReference type="InterPro" id="IPR037197">
    <property type="entry name" value="WWE_dom_sf"/>
</dbReference>
<dbReference type="Ensembl" id="ENSGMOT00000025361.1">
    <property type="protein sequence ID" value="ENSGMOP00000028305.1"/>
    <property type="gene ID" value="ENSGMOG00000009778.2"/>
</dbReference>
<dbReference type="SMART" id="SM00356">
    <property type="entry name" value="ZnF_C3H1"/>
    <property type="match status" value="3"/>
</dbReference>
<evidence type="ECO:0000256" key="11">
    <source>
        <dbReference type="ARBA" id="ARBA00024347"/>
    </source>
</evidence>
<dbReference type="Proteomes" id="UP000694546">
    <property type="component" value="Chromosome 9"/>
</dbReference>
<dbReference type="InterPro" id="IPR004170">
    <property type="entry name" value="WWE_dom"/>
</dbReference>
<keyword evidence="6 12" id="KW-0479">Metal-binding</keyword>
<evidence type="ECO:0000256" key="1">
    <source>
        <dbReference type="ARBA" id="ARBA00004123"/>
    </source>
</evidence>
<dbReference type="SUPFAM" id="SSF56399">
    <property type="entry name" value="ADP-ribosylation"/>
    <property type="match status" value="1"/>
</dbReference>
<dbReference type="PROSITE" id="PS51059">
    <property type="entry name" value="PARP_CATALYTIC"/>
    <property type="match status" value="1"/>
</dbReference>
<evidence type="ECO:0000256" key="4">
    <source>
        <dbReference type="ARBA" id="ARBA00022490"/>
    </source>
</evidence>
<dbReference type="PANTHER" id="PTHR45740">
    <property type="entry name" value="POLY [ADP-RIBOSE] POLYMERASE"/>
    <property type="match status" value="1"/>
</dbReference>
<feature type="zinc finger region" description="C3H1-type" evidence="12">
    <location>
        <begin position="172"/>
        <end position="194"/>
    </location>
</feature>
<keyword evidence="5" id="KW-0597">Phosphoprotein</keyword>
<dbReference type="Pfam" id="PF02825">
    <property type="entry name" value="WWE"/>
    <property type="match status" value="1"/>
</dbReference>
<dbReference type="AlphaFoldDB" id="A0A8C5AA03"/>
<dbReference type="GO" id="GO:0008270">
    <property type="term" value="F:zinc ion binding"/>
    <property type="evidence" value="ECO:0007669"/>
    <property type="project" value="UniProtKB-KW"/>
</dbReference>
<dbReference type="GO" id="GO:0016567">
    <property type="term" value="P:protein ubiquitination"/>
    <property type="evidence" value="ECO:0007669"/>
    <property type="project" value="UniProtKB-UniPathway"/>
</dbReference>
<dbReference type="InterPro" id="IPR000571">
    <property type="entry name" value="Znf_CCCH"/>
</dbReference>
<dbReference type="SMART" id="SM00678">
    <property type="entry name" value="WWE"/>
    <property type="match status" value="1"/>
</dbReference>
<dbReference type="Pfam" id="PF25261">
    <property type="entry name" value="zf-CCCH_PARP12"/>
    <property type="match status" value="1"/>
</dbReference>
<dbReference type="PROSITE" id="PS50103">
    <property type="entry name" value="ZF_C3H1"/>
    <property type="match status" value="3"/>
</dbReference>
<dbReference type="GO" id="GO:0005634">
    <property type="term" value="C:nucleus"/>
    <property type="evidence" value="ECO:0007669"/>
    <property type="project" value="UniProtKB-SubCell"/>
</dbReference>
<dbReference type="SUPFAM" id="SSF117839">
    <property type="entry name" value="WWE domain"/>
    <property type="match status" value="1"/>
</dbReference>
<comment type="subcellular location">
    <subcellularLocation>
        <location evidence="2">Cytoplasm</location>
    </subcellularLocation>
    <subcellularLocation>
        <location evidence="1">Nucleus</location>
    </subcellularLocation>
</comment>
<dbReference type="CDD" id="cd01439">
    <property type="entry name" value="TCCD_inducible_PARP_like"/>
    <property type="match status" value="1"/>
</dbReference>
<gene>
    <name evidence="16" type="primary">parp12a</name>
</gene>
<evidence type="ECO:0000256" key="12">
    <source>
        <dbReference type="PROSITE-ProRule" id="PRU00723"/>
    </source>
</evidence>
<dbReference type="Pfam" id="PF24356">
    <property type="entry name" value="WHD_PARP12"/>
    <property type="match status" value="1"/>
</dbReference>
<protein>
    <submittedName>
        <fullName evidence="16">Poly (ADP-ribose) polymerase family, member 12a</fullName>
    </submittedName>
</protein>
<dbReference type="InterPro" id="IPR012317">
    <property type="entry name" value="Poly(ADP-ribose)pol_cat_dom"/>
</dbReference>
<evidence type="ECO:0000256" key="6">
    <source>
        <dbReference type="ARBA" id="ARBA00022723"/>
    </source>
</evidence>
<dbReference type="GO" id="GO:1990404">
    <property type="term" value="F:NAD+-protein mono-ADP-ribosyltransferase activity"/>
    <property type="evidence" value="ECO:0007669"/>
    <property type="project" value="TreeGrafter"/>
</dbReference>
<dbReference type="Gene3D" id="3.30.720.50">
    <property type="match status" value="1"/>
</dbReference>
<feature type="domain" description="C3H1-type" evidence="13">
    <location>
        <begin position="85"/>
        <end position="111"/>
    </location>
</feature>
<keyword evidence="17" id="KW-1185">Reference proteome</keyword>
<name>A0A8C5AA03_GADMO</name>
<dbReference type="Gene3D" id="4.10.1000.10">
    <property type="entry name" value="Zinc finger, CCCH-type"/>
    <property type="match status" value="1"/>
</dbReference>
<organism evidence="16 17">
    <name type="scientific">Gadus morhua</name>
    <name type="common">Atlantic cod</name>
    <dbReference type="NCBI Taxonomy" id="8049"/>
    <lineage>
        <taxon>Eukaryota</taxon>
        <taxon>Metazoa</taxon>
        <taxon>Chordata</taxon>
        <taxon>Craniata</taxon>
        <taxon>Vertebrata</taxon>
        <taxon>Euteleostomi</taxon>
        <taxon>Actinopterygii</taxon>
        <taxon>Neopterygii</taxon>
        <taxon>Teleostei</taxon>
        <taxon>Neoteleostei</taxon>
        <taxon>Acanthomorphata</taxon>
        <taxon>Zeiogadaria</taxon>
        <taxon>Gadariae</taxon>
        <taxon>Gadiformes</taxon>
        <taxon>Gadoidei</taxon>
        <taxon>Gadidae</taxon>
        <taxon>Gadus</taxon>
    </lineage>
</organism>
<dbReference type="Pfam" id="PF00644">
    <property type="entry name" value="PARP"/>
    <property type="match status" value="1"/>
</dbReference>
<evidence type="ECO:0000256" key="2">
    <source>
        <dbReference type="ARBA" id="ARBA00004496"/>
    </source>
</evidence>
<evidence type="ECO:0000259" key="14">
    <source>
        <dbReference type="PROSITE" id="PS50918"/>
    </source>
</evidence>
<proteinExistence type="inferred from homology"/>
<evidence type="ECO:0000259" key="15">
    <source>
        <dbReference type="PROSITE" id="PS51059"/>
    </source>
</evidence>
<dbReference type="InterPro" id="IPR051712">
    <property type="entry name" value="ARTD-AVP"/>
</dbReference>
<feature type="zinc finger region" description="C3H1-type" evidence="12">
    <location>
        <begin position="267"/>
        <end position="294"/>
    </location>
</feature>
<feature type="domain" description="WWE" evidence="14">
    <location>
        <begin position="343"/>
        <end position="432"/>
    </location>
</feature>
<dbReference type="UniPathway" id="UPA00143"/>
<sequence length="657" mass="75058">MAGTVSKIIYDNLCANQGCLEFIEFKEVLRKGRITVDHSVLLKIVSDNGKFAVPLAKEIKPRTLVVARTQLRVCQKAQGECPQCNHLQLCRYFICGYCRFGNKCKHSHDLASQHNLTILIEAGLQNLTGKELFPLLLQNDAYLLPEICSHYNRGNGQHGICKFPNSCIRLHVCQHFLQGDCKFGEKCKREHSFNDQVLKILKGRGLSDDNISKLYKIYRCKSIINQQPPNLENLLAHPEVTDSLPIRSLEIKSTTSDTSAAPQTSEADRDEICLYFLRQHCSFKDKCVRVHYQLPYRWQVQDSVSLSWIDMPNMETMEKAYCDPKNTVKNLGGTVRRLSTVSSVSKPNYFILTTDWLWYWQDDNGSWEEYGQDKVGEDGGSTASVNSGTLERTYLSETEVECFSAGKHNYTINFKEMQQQNLKYGTQREVRRRPRFVSTQEVQDKLRGISSPSAASSSLGDSVPANWEKTSLPNFGYKVIPLTSSSTEYQLVESWFKRTMKTSLINKIERIQNPALWKVFQWQKTMMKDKNGGKPVDERHLFHGTEESLLDPICEQNFDWRMCGVHGTAYGKGSYFARDASYSDKYSKAHRGLRRVMFVAHVLVGEFTLGSSSYARPPSKSTGTSLYDSCVDRARDPSIFVVFEKHQIYPEYIIDYS</sequence>
<comment type="pathway">
    <text evidence="3">Protein modification; protein ubiquitination.</text>
</comment>
<feature type="domain" description="PARP catalytic" evidence="15">
    <location>
        <begin position="463"/>
        <end position="657"/>
    </location>
</feature>
<feature type="domain" description="C3H1-type" evidence="13">
    <location>
        <begin position="267"/>
        <end position="294"/>
    </location>
</feature>
<feature type="zinc finger region" description="C3H1-type" evidence="12">
    <location>
        <begin position="85"/>
        <end position="111"/>
    </location>
</feature>
<feature type="domain" description="C3H1-type" evidence="13">
    <location>
        <begin position="172"/>
        <end position="194"/>
    </location>
</feature>
<dbReference type="Gene3D" id="3.90.228.10">
    <property type="match status" value="1"/>
</dbReference>
<dbReference type="PANTHER" id="PTHR45740:SF6">
    <property type="entry name" value="PROTEIN MONO-ADP-RIBOSYLTRANSFERASE PARP12"/>
    <property type="match status" value="1"/>
</dbReference>
<keyword evidence="4" id="KW-0963">Cytoplasm</keyword>
<evidence type="ECO:0000256" key="3">
    <source>
        <dbReference type="ARBA" id="ARBA00004906"/>
    </source>
</evidence>
<evidence type="ECO:0000256" key="5">
    <source>
        <dbReference type="ARBA" id="ARBA00022553"/>
    </source>
</evidence>
<keyword evidence="8 12" id="KW-0863">Zinc-finger</keyword>
<accession>A0A8C5AA03</accession>
<dbReference type="GO" id="GO:0003950">
    <property type="term" value="F:NAD+ poly-ADP-ribosyltransferase activity"/>
    <property type="evidence" value="ECO:0007669"/>
    <property type="project" value="InterPro"/>
</dbReference>
<dbReference type="OrthoDB" id="6133115at2759"/>
<dbReference type="OMA" id="WKDLDNM"/>
<comment type="similarity">
    <text evidence="11">Belongs to the ARTD/PARP family.</text>
</comment>
<reference evidence="16" key="2">
    <citation type="submission" date="2025-09" db="UniProtKB">
        <authorList>
            <consortium name="Ensembl"/>
        </authorList>
    </citation>
    <scope>IDENTIFICATION</scope>
</reference>
<evidence type="ECO:0000256" key="10">
    <source>
        <dbReference type="ARBA" id="ARBA00023242"/>
    </source>
</evidence>
<evidence type="ECO:0000256" key="7">
    <source>
        <dbReference type="ARBA" id="ARBA00022737"/>
    </source>
</evidence>
<dbReference type="InterPro" id="IPR018123">
    <property type="entry name" value="WWE-dom_subgr"/>
</dbReference>
<dbReference type="GeneTree" id="ENSGT00940000154649"/>
<dbReference type="Gene3D" id="3.30.1370.210">
    <property type="match status" value="1"/>
</dbReference>
<evidence type="ECO:0000313" key="16">
    <source>
        <dbReference type="Ensembl" id="ENSGMOP00000028305.1"/>
    </source>
</evidence>
<reference evidence="16" key="1">
    <citation type="submission" date="2025-08" db="UniProtKB">
        <authorList>
            <consortium name="Ensembl"/>
        </authorList>
    </citation>
    <scope>IDENTIFICATION</scope>
</reference>